<gene>
    <name evidence="1" type="ORF">EV03_0670</name>
</gene>
<dbReference type="RefSeq" id="WP_193743110.1">
    <property type="nucleotide sequence ID" value="NZ_CP138967.1"/>
</dbReference>
<comment type="caution">
    <text evidence="1">The sequence shown here is derived from an EMBL/GenBank/DDBJ whole genome shotgun (WGS) entry which is preliminary data.</text>
</comment>
<dbReference type="Proteomes" id="UP000030392">
    <property type="component" value="Unassembled WGS sequence"/>
</dbReference>
<name>A0A0A2C6P0_PROMR</name>
<protein>
    <submittedName>
        <fullName evidence="1">Uncharacterized protein</fullName>
    </submittedName>
</protein>
<proteinExistence type="predicted"/>
<dbReference type="EMBL" id="JNAX01000009">
    <property type="protein sequence ID" value="KGG21197.1"/>
    <property type="molecule type" value="Genomic_DNA"/>
</dbReference>
<organism evidence="1 2">
    <name type="scientific">Prochlorococcus marinus str. PAC1</name>
    <dbReference type="NCBI Taxonomy" id="59924"/>
    <lineage>
        <taxon>Bacteria</taxon>
        <taxon>Bacillati</taxon>
        <taxon>Cyanobacteriota</taxon>
        <taxon>Cyanophyceae</taxon>
        <taxon>Synechococcales</taxon>
        <taxon>Prochlorococcaceae</taxon>
        <taxon>Prochlorococcus</taxon>
    </lineage>
</organism>
<dbReference type="AlphaFoldDB" id="A0A0A2C6P0"/>
<evidence type="ECO:0000313" key="1">
    <source>
        <dbReference type="EMBL" id="KGG21197.1"/>
    </source>
</evidence>
<sequence length="54" mass="6479">MGQELNHQEIARNLAKAMADKANENELRRLYEETMFQQFISMEKRELSELLWHG</sequence>
<accession>A0A0A2C6P0</accession>
<reference evidence="2" key="1">
    <citation type="journal article" date="2014" name="Sci. Data">
        <title>Genomes of diverse isolates of the marine cyanobacterium Prochlorococcus.</title>
        <authorList>
            <person name="Biller S."/>
            <person name="Berube P."/>
            <person name="Thompson J."/>
            <person name="Kelly L."/>
            <person name="Roggensack S."/>
            <person name="Awad L."/>
            <person name="Roache-Johnson K."/>
            <person name="Ding H."/>
            <person name="Giovannoni S.J."/>
            <person name="Moore L.R."/>
            <person name="Chisholm S.W."/>
        </authorList>
    </citation>
    <scope>NUCLEOTIDE SEQUENCE [LARGE SCALE GENOMIC DNA]</scope>
    <source>
        <strain evidence="2">PAC1</strain>
    </source>
</reference>
<evidence type="ECO:0000313" key="2">
    <source>
        <dbReference type="Proteomes" id="UP000030392"/>
    </source>
</evidence>